<dbReference type="Proteomes" id="UP001595636">
    <property type="component" value="Unassembled WGS sequence"/>
</dbReference>
<dbReference type="SUPFAM" id="SSF55729">
    <property type="entry name" value="Acyl-CoA N-acyltransferases (Nat)"/>
    <property type="match status" value="1"/>
</dbReference>
<evidence type="ECO:0000259" key="1">
    <source>
        <dbReference type="PROSITE" id="PS51186"/>
    </source>
</evidence>
<reference evidence="3" key="1">
    <citation type="journal article" date="2019" name="Int. J. Syst. Evol. Microbiol.">
        <title>The Global Catalogue of Microorganisms (GCM) 10K type strain sequencing project: providing services to taxonomists for standard genome sequencing and annotation.</title>
        <authorList>
            <consortium name="The Broad Institute Genomics Platform"/>
            <consortium name="The Broad Institute Genome Sequencing Center for Infectious Disease"/>
            <person name="Wu L."/>
            <person name="Ma J."/>
        </authorList>
    </citation>
    <scope>NUCLEOTIDE SEQUENCE [LARGE SCALE GENOMIC DNA]</scope>
    <source>
        <strain evidence="3">KCTC 42195</strain>
    </source>
</reference>
<accession>A0ABV7TXK3</accession>
<dbReference type="InterPro" id="IPR016181">
    <property type="entry name" value="Acyl_CoA_acyltransferase"/>
</dbReference>
<organism evidence="2 3">
    <name type="scientific">Vogesella amnigena</name>
    <dbReference type="NCBI Taxonomy" id="1507449"/>
    <lineage>
        <taxon>Bacteria</taxon>
        <taxon>Pseudomonadati</taxon>
        <taxon>Pseudomonadota</taxon>
        <taxon>Betaproteobacteria</taxon>
        <taxon>Neisseriales</taxon>
        <taxon>Chromobacteriaceae</taxon>
        <taxon>Vogesella</taxon>
    </lineage>
</organism>
<name>A0ABV7TXK3_9NEIS</name>
<dbReference type="EMBL" id="JBHRYH010000045">
    <property type="protein sequence ID" value="MFC3627392.1"/>
    <property type="molecule type" value="Genomic_DNA"/>
</dbReference>
<keyword evidence="2" id="KW-0808">Transferase</keyword>
<protein>
    <submittedName>
        <fullName evidence="2">GNAT family N-acetyltransferase</fullName>
        <ecNumber evidence="2">2.3.1.-</ecNumber>
    </submittedName>
</protein>
<dbReference type="InterPro" id="IPR000182">
    <property type="entry name" value="GNAT_dom"/>
</dbReference>
<feature type="domain" description="N-acetyltransferase" evidence="1">
    <location>
        <begin position="4"/>
        <end position="152"/>
    </location>
</feature>
<dbReference type="EC" id="2.3.1.-" evidence="2"/>
<keyword evidence="2" id="KW-0012">Acyltransferase</keyword>
<comment type="caution">
    <text evidence="2">The sequence shown here is derived from an EMBL/GenBank/DDBJ whole genome shotgun (WGS) entry which is preliminary data.</text>
</comment>
<sequence>MSAFRLVPANVVPPAQLHTAFRTAFADYLIGPFTQALSQWPGFLARQAVSLSRSRVALLGDEILALALVAPRGQRWRLATMGAVPLARGSGAAPALLDELIARATAHGLDALELEVFAQNERAVRLYRSRGFGERMALHGYALAGDVSLPAAAIQPCDVGREAALGWLDAAEAAGLELPLQVTAPVLAASPLAWQAWQSGSAQLVFVVQDDGVQILSLVDRQPAQQAARALLLALRAAHPGLPWDVPQLQAAHVGGDALLALGASREPLYQYLMRLPLPVG</sequence>
<dbReference type="Gene3D" id="3.40.630.30">
    <property type="match status" value="1"/>
</dbReference>
<proteinExistence type="predicted"/>
<evidence type="ECO:0000313" key="2">
    <source>
        <dbReference type="EMBL" id="MFC3627392.1"/>
    </source>
</evidence>
<gene>
    <name evidence="2" type="ORF">ACFOKJ_14835</name>
</gene>
<dbReference type="RefSeq" id="WP_390280994.1">
    <property type="nucleotide sequence ID" value="NZ_JBHRYH010000045.1"/>
</dbReference>
<dbReference type="PROSITE" id="PS51186">
    <property type="entry name" value="GNAT"/>
    <property type="match status" value="1"/>
</dbReference>
<dbReference type="Pfam" id="PF00583">
    <property type="entry name" value="Acetyltransf_1"/>
    <property type="match status" value="1"/>
</dbReference>
<dbReference type="GO" id="GO:0016746">
    <property type="term" value="F:acyltransferase activity"/>
    <property type="evidence" value="ECO:0007669"/>
    <property type="project" value="UniProtKB-KW"/>
</dbReference>
<keyword evidence="3" id="KW-1185">Reference proteome</keyword>
<dbReference type="CDD" id="cd04301">
    <property type="entry name" value="NAT_SF"/>
    <property type="match status" value="1"/>
</dbReference>
<evidence type="ECO:0000313" key="3">
    <source>
        <dbReference type="Proteomes" id="UP001595636"/>
    </source>
</evidence>